<dbReference type="Pfam" id="PF00179">
    <property type="entry name" value="UQ_con"/>
    <property type="match status" value="1"/>
</dbReference>
<organism evidence="6">
    <name type="scientific">Mesocestoides corti</name>
    <name type="common">Flatworm</name>
    <dbReference type="NCBI Taxonomy" id="53468"/>
    <lineage>
        <taxon>Eukaryota</taxon>
        <taxon>Metazoa</taxon>
        <taxon>Spiralia</taxon>
        <taxon>Lophotrochozoa</taxon>
        <taxon>Platyhelminthes</taxon>
        <taxon>Cestoda</taxon>
        <taxon>Eucestoda</taxon>
        <taxon>Cyclophyllidea</taxon>
        <taxon>Mesocestoididae</taxon>
        <taxon>Mesocestoides</taxon>
    </lineage>
</organism>
<dbReference type="PROSITE" id="PS00183">
    <property type="entry name" value="UBC_1"/>
    <property type="match status" value="1"/>
</dbReference>
<keyword evidence="2 4" id="KW-0833">Ubl conjugation pathway</keyword>
<protein>
    <submittedName>
        <fullName evidence="6">UBIQUITIN_CONJUGAT_2 domain-containing protein</fullName>
    </submittedName>
</protein>
<feature type="domain" description="UBC core" evidence="5">
    <location>
        <begin position="1"/>
        <end position="117"/>
    </location>
</feature>
<dbReference type="CDD" id="cd00195">
    <property type="entry name" value="UBCc_UEV"/>
    <property type="match status" value="1"/>
</dbReference>
<evidence type="ECO:0000256" key="3">
    <source>
        <dbReference type="PROSITE-ProRule" id="PRU10133"/>
    </source>
</evidence>
<dbReference type="GO" id="GO:0016740">
    <property type="term" value="F:transferase activity"/>
    <property type="evidence" value="ECO:0007669"/>
    <property type="project" value="UniProtKB-KW"/>
</dbReference>
<dbReference type="GO" id="GO:0005524">
    <property type="term" value="F:ATP binding"/>
    <property type="evidence" value="ECO:0007669"/>
    <property type="project" value="UniProtKB-UniRule"/>
</dbReference>
<dbReference type="AlphaFoldDB" id="A0A5K3FM44"/>
<evidence type="ECO:0000256" key="1">
    <source>
        <dbReference type="ARBA" id="ARBA00022679"/>
    </source>
</evidence>
<name>A0A5K3FM44_MESCO</name>
<dbReference type="InterPro" id="IPR023313">
    <property type="entry name" value="UBQ-conjugating_AS"/>
</dbReference>
<keyword evidence="4" id="KW-0547">Nucleotide-binding</keyword>
<dbReference type="WBParaSite" id="MCU_009542-RA">
    <property type="protein sequence ID" value="MCU_009542-RA"/>
    <property type="gene ID" value="MCU_009542"/>
</dbReference>
<dbReference type="SUPFAM" id="SSF54495">
    <property type="entry name" value="UBC-like"/>
    <property type="match status" value="1"/>
</dbReference>
<dbReference type="InterPro" id="IPR016135">
    <property type="entry name" value="UBQ-conjugating_enzyme/RWD"/>
</dbReference>
<accession>A0A5K3FM44</accession>
<comment type="similarity">
    <text evidence="4">Belongs to the ubiquitin-conjugating enzyme family.</text>
</comment>
<evidence type="ECO:0000256" key="2">
    <source>
        <dbReference type="ARBA" id="ARBA00022786"/>
    </source>
</evidence>
<reference evidence="6" key="1">
    <citation type="submission" date="2019-11" db="UniProtKB">
        <authorList>
            <consortium name="WormBaseParasite"/>
        </authorList>
    </citation>
    <scope>IDENTIFICATION</scope>
</reference>
<dbReference type="Gene3D" id="3.10.110.10">
    <property type="entry name" value="Ubiquitin Conjugating Enzyme"/>
    <property type="match status" value="1"/>
</dbReference>
<dbReference type="PANTHER" id="PTHR24068">
    <property type="entry name" value="UBIQUITIN-CONJUGATING ENZYME E2"/>
    <property type="match status" value="1"/>
</dbReference>
<evidence type="ECO:0000313" key="6">
    <source>
        <dbReference type="WBParaSite" id="MCU_009542-RA"/>
    </source>
</evidence>
<keyword evidence="1" id="KW-0808">Transferase</keyword>
<evidence type="ECO:0000259" key="5">
    <source>
        <dbReference type="PROSITE" id="PS50127"/>
    </source>
</evidence>
<dbReference type="PROSITE" id="PS50127">
    <property type="entry name" value="UBC_2"/>
    <property type="match status" value="1"/>
</dbReference>
<proteinExistence type="inferred from homology"/>
<evidence type="ECO:0000256" key="4">
    <source>
        <dbReference type="RuleBase" id="RU362109"/>
    </source>
</evidence>
<keyword evidence="4" id="KW-0067">ATP-binding</keyword>
<dbReference type="InterPro" id="IPR000608">
    <property type="entry name" value="UBC"/>
</dbReference>
<sequence>MIGVYRIKCPVSYPRSCPEVTFTSPIFHPNIDSYSGDICLNLLSEWLRTMSMENSMVVQPCLMRMFSHLQICDFTLRQRMNHKFRHPLNANTSTELLRLSVFLFGLRLIVPIPRSHRCSTSVSLLAILRIRRNSSISTTGCSPAMCCTRCKAILNRDKHRVSVRGTISITMSIIPISRARLLSPT</sequence>
<feature type="active site" description="Glycyl thioester intermediate" evidence="3">
    <location>
        <position position="39"/>
    </location>
</feature>